<gene>
    <name evidence="2" type="ORF">Q9L58_003508</name>
</gene>
<organism evidence="2 3">
    <name type="scientific">Discina gigas</name>
    <dbReference type="NCBI Taxonomy" id="1032678"/>
    <lineage>
        <taxon>Eukaryota</taxon>
        <taxon>Fungi</taxon>
        <taxon>Dikarya</taxon>
        <taxon>Ascomycota</taxon>
        <taxon>Pezizomycotina</taxon>
        <taxon>Pezizomycetes</taxon>
        <taxon>Pezizales</taxon>
        <taxon>Discinaceae</taxon>
        <taxon>Discina</taxon>
    </lineage>
</organism>
<dbReference type="Pfam" id="PF11937">
    <property type="entry name" value="DUF3455"/>
    <property type="match status" value="1"/>
</dbReference>
<dbReference type="InterPro" id="IPR021851">
    <property type="entry name" value="DUF3455"/>
</dbReference>
<comment type="caution">
    <text evidence="2">The sequence shown here is derived from an EMBL/GenBank/DDBJ whole genome shotgun (WGS) entry which is preliminary data.</text>
</comment>
<keyword evidence="1" id="KW-0732">Signal</keyword>
<dbReference type="EMBL" id="JBBBZM010000034">
    <property type="protein sequence ID" value="KAL0637453.1"/>
    <property type="molecule type" value="Genomic_DNA"/>
</dbReference>
<proteinExistence type="predicted"/>
<feature type="chain" id="PRO_5045554717" description="Malate dehydrogenase" evidence="1">
    <location>
        <begin position="22"/>
        <end position="267"/>
    </location>
</feature>
<evidence type="ECO:0000313" key="3">
    <source>
        <dbReference type="Proteomes" id="UP001447188"/>
    </source>
</evidence>
<protein>
    <recommendedName>
        <fullName evidence="4">Malate dehydrogenase</fullName>
    </recommendedName>
</protein>
<keyword evidence="3" id="KW-1185">Reference proteome</keyword>
<name>A0ABR3GNE3_9PEZI</name>
<feature type="signal peptide" evidence="1">
    <location>
        <begin position="1"/>
        <end position="21"/>
    </location>
</feature>
<evidence type="ECO:0000256" key="1">
    <source>
        <dbReference type="SAM" id="SignalP"/>
    </source>
</evidence>
<accession>A0ABR3GNE3</accession>
<sequence length="267" mass="28585">MQLLQYAVVVAGLLTNTAVKAMPTAGLEISELVYLLKGFKGEQLTNCDISKAIMPKSSGPNYLAPPDKGLVLSRVVLGRGTQNYTCVDATDASVPVAQGAVANLYDVSCLAAKRPELLHLLPDVIVNIEKSTIEAAASIVSSMTRDKLLIGHHYFAPNNTIPVFDFRMGKSPSLIFRGKKDQGVPATTVASKGIPTEQNGAVDWLRIVAIQSMSVGLKLVYRVQTAGGKGPSTCKGMPKSFEIQYATEYCECSYDTISISPVKANPF</sequence>
<dbReference type="PANTHER" id="PTHR35567:SF1">
    <property type="entry name" value="CONSERVED FUNGAL PROTEIN (AFU_ORTHOLOGUE AFUA_1G14230)"/>
    <property type="match status" value="1"/>
</dbReference>
<evidence type="ECO:0008006" key="4">
    <source>
        <dbReference type="Google" id="ProtNLM"/>
    </source>
</evidence>
<reference evidence="2 3" key="1">
    <citation type="submission" date="2024-02" db="EMBL/GenBank/DDBJ databases">
        <title>Discinaceae phylogenomics.</title>
        <authorList>
            <person name="Dirks A.C."/>
            <person name="James T.Y."/>
        </authorList>
    </citation>
    <scope>NUCLEOTIDE SEQUENCE [LARGE SCALE GENOMIC DNA]</scope>
    <source>
        <strain evidence="2 3">ACD0624</strain>
    </source>
</reference>
<dbReference type="Proteomes" id="UP001447188">
    <property type="component" value="Unassembled WGS sequence"/>
</dbReference>
<dbReference type="PANTHER" id="PTHR35567">
    <property type="entry name" value="MALATE DEHYDROGENASE (AFU_ORTHOLOGUE AFUA_2G13800)"/>
    <property type="match status" value="1"/>
</dbReference>
<evidence type="ECO:0000313" key="2">
    <source>
        <dbReference type="EMBL" id="KAL0637453.1"/>
    </source>
</evidence>